<dbReference type="EMBL" id="CASHSV030000206">
    <property type="protein sequence ID" value="CAJ2653641.1"/>
    <property type="molecule type" value="Genomic_DNA"/>
</dbReference>
<sequence length="715" mass="81160">MPPKPEKKIFFGAPLQDEDLSRNVPSNDKEEPELEIEPSEVTEIIPKCCEFDNQIKLLSEAYHLVYGGSTNLLNDSTNLTEIKTPMNNTVLHIASWYGNDEIVTPMVDHAPKLLFKFNQNNDSVLHVAARGGHISTVKILLASYANFKKTAIATAWLEYTGYEDDDLEDYDAISNMEDLLNFVTKENNQGNTMLHEAMLCGDKKSIDRDNNIFKICEIYNSNDRFGKSLSKCCYEYALDIVNHAKKSVLYIAVENGYKDVVKLILEKCPKNDAKPEGLSPLVASIMKHNQEMLSMILENKPTWIHSRDKHKRLPLHYAASIGYLEGVDLLLKKCKCCTIQRDKYGYFPIHLASYGGHVEVVKKLLDYCPDPTEMLDTVHERNILHIAANYGKHEVVHYILQSQILEHDKMINQKDNKGNTPLHLAARSCHPTTVYYLVNQNKDRVDLDLVNQNNETALDIVRALYELDKSSLRQHLTWTALKSAGANHSPRKPSLYIDSKKTEQEKDKDQVEEKNKTTETKQSNENSTKTEQKQSNTEKEKATERYKDRIENLTIVSTLIITASVAACLAVPGEAEGKAHNLNHAMFHVFIIFITVSLFSAISATIILFWATLGLTELLTFSFKIVMPLLGIALISLSLAFMAGLYTVISELTWLANVFLFMTVIFVLVVIFLYILLFLPSSSTNKSLRYISHYPYLFLASRTEVKTDQDANAWW</sequence>
<proteinExistence type="predicted"/>
<comment type="caution">
    <text evidence="1">The sequence shown here is derived from an EMBL/GenBank/DDBJ whole genome shotgun (WGS) entry which is preliminary data.</text>
</comment>
<dbReference type="Proteomes" id="UP001177021">
    <property type="component" value="Unassembled WGS sequence"/>
</dbReference>
<reference evidence="1" key="1">
    <citation type="submission" date="2023-10" db="EMBL/GenBank/DDBJ databases">
        <authorList>
            <person name="Rodriguez Cubillos JULIANA M."/>
            <person name="De Vega J."/>
        </authorList>
    </citation>
    <scope>NUCLEOTIDE SEQUENCE</scope>
</reference>
<name>A0ACB0KBI1_TRIPR</name>
<organism evidence="1 2">
    <name type="scientific">Trifolium pratense</name>
    <name type="common">Red clover</name>
    <dbReference type="NCBI Taxonomy" id="57577"/>
    <lineage>
        <taxon>Eukaryota</taxon>
        <taxon>Viridiplantae</taxon>
        <taxon>Streptophyta</taxon>
        <taxon>Embryophyta</taxon>
        <taxon>Tracheophyta</taxon>
        <taxon>Spermatophyta</taxon>
        <taxon>Magnoliopsida</taxon>
        <taxon>eudicotyledons</taxon>
        <taxon>Gunneridae</taxon>
        <taxon>Pentapetalae</taxon>
        <taxon>rosids</taxon>
        <taxon>fabids</taxon>
        <taxon>Fabales</taxon>
        <taxon>Fabaceae</taxon>
        <taxon>Papilionoideae</taxon>
        <taxon>50 kb inversion clade</taxon>
        <taxon>NPAAA clade</taxon>
        <taxon>Hologalegina</taxon>
        <taxon>IRL clade</taxon>
        <taxon>Trifolieae</taxon>
        <taxon>Trifolium</taxon>
    </lineage>
</organism>
<evidence type="ECO:0000313" key="2">
    <source>
        <dbReference type="Proteomes" id="UP001177021"/>
    </source>
</evidence>
<accession>A0ACB0KBI1</accession>
<gene>
    <name evidence="1" type="ORF">MILVUS5_LOCUS20942</name>
</gene>
<keyword evidence="2" id="KW-1185">Reference proteome</keyword>
<evidence type="ECO:0000313" key="1">
    <source>
        <dbReference type="EMBL" id="CAJ2653641.1"/>
    </source>
</evidence>
<protein>
    <submittedName>
        <fullName evidence="1">Uncharacterized protein</fullName>
    </submittedName>
</protein>